<dbReference type="InterPro" id="IPR020980">
    <property type="entry name" value="Membrane_HflK_N"/>
</dbReference>
<gene>
    <name evidence="9" type="primary">hflK</name>
    <name evidence="9" type="ORF">GCM10023333_00470</name>
</gene>
<organism evidence="9 10">
    <name type="scientific">Ferrimonas pelagia</name>
    <dbReference type="NCBI Taxonomy" id="1177826"/>
    <lineage>
        <taxon>Bacteria</taxon>
        <taxon>Pseudomonadati</taxon>
        <taxon>Pseudomonadota</taxon>
        <taxon>Gammaproteobacteria</taxon>
        <taxon>Alteromonadales</taxon>
        <taxon>Ferrimonadaceae</taxon>
        <taxon>Ferrimonas</taxon>
    </lineage>
</organism>
<dbReference type="InterPro" id="IPR010201">
    <property type="entry name" value="HflK"/>
</dbReference>
<reference evidence="10" key="1">
    <citation type="journal article" date="2019" name="Int. J. Syst. Evol. Microbiol.">
        <title>The Global Catalogue of Microorganisms (GCM) 10K type strain sequencing project: providing services to taxonomists for standard genome sequencing and annotation.</title>
        <authorList>
            <consortium name="The Broad Institute Genomics Platform"/>
            <consortium name="The Broad Institute Genome Sequencing Center for Infectious Disease"/>
            <person name="Wu L."/>
            <person name="Ma J."/>
        </authorList>
    </citation>
    <scope>NUCLEOTIDE SEQUENCE [LARGE SCALE GENOMIC DNA]</scope>
    <source>
        <strain evidence="10">JCM 18401</strain>
    </source>
</reference>
<feature type="domain" description="Band 7" evidence="8">
    <location>
        <begin position="69"/>
        <end position="229"/>
    </location>
</feature>
<dbReference type="SUPFAM" id="SSF117892">
    <property type="entry name" value="Band 7/SPFH domain"/>
    <property type="match status" value="1"/>
</dbReference>
<evidence type="ECO:0000256" key="7">
    <source>
        <dbReference type="SAM" id="MobiDB-lite"/>
    </source>
</evidence>
<evidence type="ECO:0000313" key="9">
    <source>
        <dbReference type="EMBL" id="GAA4871559.1"/>
    </source>
</evidence>
<dbReference type="SMART" id="SM00244">
    <property type="entry name" value="PHB"/>
    <property type="match status" value="1"/>
</dbReference>
<keyword evidence="9" id="KW-0378">Hydrolase</keyword>
<dbReference type="PRINTS" id="PR00721">
    <property type="entry name" value="STOMATIN"/>
</dbReference>
<dbReference type="Proteomes" id="UP001499988">
    <property type="component" value="Unassembled WGS sequence"/>
</dbReference>
<dbReference type="PANTHER" id="PTHR43327:SF2">
    <property type="entry name" value="MODULATOR OF FTSH PROTEASE HFLK"/>
    <property type="match status" value="1"/>
</dbReference>
<dbReference type="Pfam" id="PF01145">
    <property type="entry name" value="Band_7"/>
    <property type="match status" value="1"/>
</dbReference>
<dbReference type="Pfam" id="PF12221">
    <property type="entry name" value="HflK_N"/>
    <property type="match status" value="1"/>
</dbReference>
<evidence type="ECO:0000256" key="6">
    <source>
        <dbReference type="RuleBase" id="RU364113"/>
    </source>
</evidence>
<feature type="compositionally biased region" description="Polar residues" evidence="7">
    <location>
        <begin position="338"/>
        <end position="355"/>
    </location>
</feature>
<comment type="similarity">
    <text evidence="2 6">Belongs to the band 7/mec-2 family. HflK subfamily.</text>
</comment>
<evidence type="ECO:0000256" key="1">
    <source>
        <dbReference type="ARBA" id="ARBA00004167"/>
    </source>
</evidence>
<evidence type="ECO:0000256" key="5">
    <source>
        <dbReference type="ARBA" id="ARBA00023136"/>
    </source>
</evidence>
<dbReference type="InterPro" id="IPR036013">
    <property type="entry name" value="Band_7/SPFH_dom_sf"/>
</dbReference>
<comment type="caution">
    <text evidence="9">The sequence shown here is derived from an EMBL/GenBank/DDBJ whole genome shotgun (WGS) entry which is preliminary data.</text>
</comment>
<comment type="subunit">
    <text evidence="6">HflC and HflK may interact to form a multimeric complex.</text>
</comment>
<keyword evidence="10" id="KW-1185">Reference proteome</keyword>
<sequence length="375" mass="41807">MAWNEPGNQGKDPWGNRGGKDQGPPDLDEVFRKFTSRFGGGGNGGGSGNLSKMGVALVLVGAVIVWGLSGLYKVEEAERGVVLQFGQYHDLVGPGLKWKPTFVQTVYPINIQRVNRLNASGVMLTQDENVVTVQMEVQYRIEDPRKYLFSVTNPDQSLSEALDSALRYVVGHTTMDNILTVGREQVRSDTWAELDGIIEPYDMGIRVVDVAFKEARPPEEVKPAFDDAIAAQEDEERYVQEATAYTRQVEPQARGRAERMLREASAYKERVVLEAEGEVARFTSLLPQYEAAPEVTRERLYLETMEQVYSSTSKVMVDNKEGGSMFYLPLDKIIQGQSQNTQMAPAQQQSAPNRSVRTDTTNDRAGRSTTRQGRN</sequence>
<dbReference type="GO" id="GO:0008233">
    <property type="term" value="F:peptidase activity"/>
    <property type="evidence" value="ECO:0007669"/>
    <property type="project" value="UniProtKB-KW"/>
</dbReference>
<accession>A0ABP9EAR6</accession>
<keyword evidence="3" id="KW-0812">Transmembrane</keyword>
<comment type="subcellular location">
    <subcellularLocation>
        <location evidence="1">Membrane</location>
        <topology evidence="1">Single-pass membrane protein</topology>
    </subcellularLocation>
</comment>
<feature type="region of interest" description="Disordered" evidence="7">
    <location>
        <begin position="1"/>
        <end position="26"/>
    </location>
</feature>
<evidence type="ECO:0000256" key="2">
    <source>
        <dbReference type="ARBA" id="ARBA00006971"/>
    </source>
</evidence>
<keyword evidence="9" id="KW-0645">Protease</keyword>
<evidence type="ECO:0000313" key="10">
    <source>
        <dbReference type="Proteomes" id="UP001499988"/>
    </source>
</evidence>
<dbReference type="EMBL" id="BAABJZ010000002">
    <property type="protein sequence ID" value="GAA4871559.1"/>
    <property type="molecule type" value="Genomic_DNA"/>
</dbReference>
<dbReference type="GO" id="GO:0006508">
    <property type="term" value="P:proteolysis"/>
    <property type="evidence" value="ECO:0007669"/>
    <property type="project" value="UniProtKB-KW"/>
</dbReference>
<proteinExistence type="inferred from homology"/>
<dbReference type="InterPro" id="IPR001972">
    <property type="entry name" value="Stomatin_HflK_fam"/>
</dbReference>
<dbReference type="Gene3D" id="3.30.479.30">
    <property type="entry name" value="Band 7 domain"/>
    <property type="match status" value="1"/>
</dbReference>
<dbReference type="RefSeq" id="WP_345332074.1">
    <property type="nucleotide sequence ID" value="NZ_BAABJZ010000002.1"/>
</dbReference>
<keyword evidence="4" id="KW-1133">Transmembrane helix</keyword>
<keyword evidence="5" id="KW-0472">Membrane</keyword>
<feature type="region of interest" description="Disordered" evidence="7">
    <location>
        <begin position="338"/>
        <end position="375"/>
    </location>
</feature>
<protein>
    <recommendedName>
        <fullName evidence="6">Protein HflK</fullName>
    </recommendedName>
</protein>
<dbReference type="NCBIfam" id="TIGR01933">
    <property type="entry name" value="hflK"/>
    <property type="match status" value="1"/>
</dbReference>
<comment type="function">
    <text evidence="6">HflC and HflK could encode or regulate a protease.</text>
</comment>
<dbReference type="InterPro" id="IPR050710">
    <property type="entry name" value="Band7/mec-2_domain"/>
</dbReference>
<dbReference type="InterPro" id="IPR001107">
    <property type="entry name" value="Band_7"/>
</dbReference>
<evidence type="ECO:0000259" key="8">
    <source>
        <dbReference type="SMART" id="SM00244"/>
    </source>
</evidence>
<dbReference type="PANTHER" id="PTHR43327">
    <property type="entry name" value="STOMATIN-LIKE PROTEIN 2, MITOCHONDRIAL"/>
    <property type="match status" value="1"/>
</dbReference>
<dbReference type="CDD" id="cd03404">
    <property type="entry name" value="SPFH_HflK"/>
    <property type="match status" value="1"/>
</dbReference>
<evidence type="ECO:0000256" key="4">
    <source>
        <dbReference type="ARBA" id="ARBA00022989"/>
    </source>
</evidence>
<name>A0ABP9EAR6_9GAMM</name>
<feature type="compositionally biased region" description="Basic and acidic residues" evidence="7">
    <location>
        <begin position="356"/>
        <end position="366"/>
    </location>
</feature>
<evidence type="ECO:0000256" key="3">
    <source>
        <dbReference type="ARBA" id="ARBA00022692"/>
    </source>
</evidence>